<dbReference type="AlphaFoldDB" id="A0A099WGP3"/>
<accession>A0A099WGP3</accession>
<reference evidence="1 2" key="1">
    <citation type="submission" date="2014-05" db="EMBL/GenBank/DDBJ databases">
        <title>Novel Listeriaceae from food processing environments.</title>
        <authorList>
            <person name="den Bakker H.C."/>
        </authorList>
    </citation>
    <scope>NUCLEOTIDE SEQUENCE [LARGE SCALE GENOMIC DNA]</scope>
    <source>
        <strain evidence="1 2">FSL A5-0281</strain>
    </source>
</reference>
<sequence>MKAITWRTKIGFRFTISGILLLMLFLVVGAFFNSNSDAFLLLLQIGAGICIVLFLIGYISSFLSIISRQEKRSTGLIVLFVIASLLILWIGSVLYLGTIGLYD</sequence>
<keyword evidence="2" id="KW-1185">Reference proteome</keyword>
<organism evidence="1 2">
    <name type="scientific">Listeria booriae</name>
    <dbReference type="NCBI Taxonomy" id="1552123"/>
    <lineage>
        <taxon>Bacteria</taxon>
        <taxon>Bacillati</taxon>
        <taxon>Bacillota</taxon>
        <taxon>Bacilli</taxon>
        <taxon>Bacillales</taxon>
        <taxon>Listeriaceae</taxon>
        <taxon>Listeria</taxon>
    </lineage>
</organism>
<comment type="caution">
    <text evidence="1">The sequence shown here is derived from an EMBL/GenBank/DDBJ whole genome shotgun (WGS) entry which is preliminary data.</text>
</comment>
<proteinExistence type="predicted"/>
<dbReference type="STRING" id="1552123.EP57_02300"/>
<dbReference type="eggNOG" id="ENOG503424Y">
    <property type="taxonomic scope" value="Bacteria"/>
</dbReference>
<protein>
    <submittedName>
        <fullName evidence="1">Uncharacterized protein</fullName>
    </submittedName>
</protein>
<dbReference type="EMBL" id="JNFA01000004">
    <property type="protein sequence ID" value="KGL43723.1"/>
    <property type="molecule type" value="Genomic_DNA"/>
</dbReference>
<dbReference type="GeneID" id="58716270"/>
<dbReference type="OrthoDB" id="2365800at2"/>
<dbReference type="Proteomes" id="UP000029844">
    <property type="component" value="Unassembled WGS sequence"/>
</dbReference>
<gene>
    <name evidence="1" type="ORF">EP57_02300</name>
</gene>
<dbReference type="RefSeq" id="WP_052167489.1">
    <property type="nucleotide sequence ID" value="NZ_CBCSHQ010000006.1"/>
</dbReference>
<evidence type="ECO:0000313" key="1">
    <source>
        <dbReference type="EMBL" id="KGL43723.1"/>
    </source>
</evidence>
<evidence type="ECO:0000313" key="2">
    <source>
        <dbReference type="Proteomes" id="UP000029844"/>
    </source>
</evidence>
<name>A0A099WGP3_9LIST</name>